<dbReference type="KEGG" id="hhw:NCTC503_00510"/>
<dbReference type="InterPro" id="IPR041256">
    <property type="entry name" value="CdiI_4"/>
</dbReference>
<feature type="domain" description="CDI immunity protein" evidence="1">
    <location>
        <begin position="15"/>
        <end position="114"/>
    </location>
</feature>
<reference evidence="2 3" key="1">
    <citation type="submission" date="2019-05" db="EMBL/GenBank/DDBJ databases">
        <authorList>
            <consortium name="Pathogen Informatics"/>
        </authorList>
    </citation>
    <scope>NUCLEOTIDE SEQUENCE [LARGE SCALE GENOMIC DNA]</scope>
    <source>
        <strain evidence="2 3">NCTC503</strain>
    </source>
</reference>
<dbReference type="OrthoDB" id="2941819at2"/>
<dbReference type="Pfam" id="PF18624">
    <property type="entry name" value="CdiI_4"/>
    <property type="match status" value="1"/>
</dbReference>
<accession>A0A4V6KBX8</accession>
<proteinExistence type="predicted"/>
<dbReference type="AlphaFoldDB" id="A0A4V6KBX8"/>
<evidence type="ECO:0000313" key="2">
    <source>
        <dbReference type="EMBL" id="VTQ84267.1"/>
    </source>
</evidence>
<dbReference type="Proteomes" id="UP000308489">
    <property type="component" value="Chromosome 1"/>
</dbReference>
<evidence type="ECO:0000259" key="1">
    <source>
        <dbReference type="Pfam" id="PF18624"/>
    </source>
</evidence>
<name>A0A4V6KBX8_HATHI</name>
<dbReference type="EMBL" id="LR590481">
    <property type="protein sequence ID" value="VTQ84267.1"/>
    <property type="molecule type" value="Genomic_DNA"/>
</dbReference>
<keyword evidence="3" id="KW-1185">Reference proteome</keyword>
<gene>
    <name evidence="2" type="ORF">NCTC503_00510</name>
</gene>
<sequence length="125" mass="15226">MIINNKNKSKIEELLNLYYWVIGDEKLLFVLDKYSNCEGFGVENIWCCFANEFQEWEEDYFGESGVEYYFDYPALEKDCMVILTYKEFYEYLLDFCKKYVEKHSEEKDIIYEYLNNIKVNLNLNL</sequence>
<dbReference type="CDD" id="cd20688">
    <property type="entry name" value="CdiI_Ecoli_Nm-like"/>
    <property type="match status" value="1"/>
</dbReference>
<organism evidence="2 3">
    <name type="scientific">Hathewaya histolytica</name>
    <name type="common">Clostridium histolyticum</name>
    <dbReference type="NCBI Taxonomy" id="1498"/>
    <lineage>
        <taxon>Bacteria</taxon>
        <taxon>Bacillati</taxon>
        <taxon>Bacillota</taxon>
        <taxon>Clostridia</taxon>
        <taxon>Eubacteriales</taxon>
        <taxon>Clostridiaceae</taxon>
        <taxon>Hathewaya</taxon>
    </lineage>
</organism>
<protein>
    <recommendedName>
        <fullName evidence="1">CDI immunity protein domain-containing protein</fullName>
    </recommendedName>
</protein>
<dbReference type="RefSeq" id="WP_138209296.1">
    <property type="nucleotide sequence ID" value="NZ_CBCRUQ010000009.1"/>
</dbReference>
<evidence type="ECO:0000313" key="3">
    <source>
        <dbReference type="Proteomes" id="UP000308489"/>
    </source>
</evidence>